<feature type="region of interest" description="Disordered" evidence="1">
    <location>
        <begin position="101"/>
        <end position="122"/>
    </location>
</feature>
<gene>
    <name evidence="2" type="ORF">XpruCFBP8354_16660</name>
</gene>
<feature type="compositionally biased region" description="Polar residues" evidence="1">
    <location>
        <begin position="106"/>
        <end position="122"/>
    </location>
</feature>
<evidence type="ECO:0000256" key="1">
    <source>
        <dbReference type="SAM" id="MobiDB-lite"/>
    </source>
</evidence>
<sequence length="122" mass="13372">MCVGRGRDQLPLLREAIHLLKALCTDQLSWSSQQTRSADDALAARGTRRWRIAGGSMAASTPPSSLQGRPCSASCDGERARALQPCRRCAALRVIYRNLQPPWQTPPSAQSPFSASNNRLLR</sequence>
<dbReference type="EMBL" id="PHKW01000005">
    <property type="protein sequence ID" value="PKV16117.1"/>
    <property type="molecule type" value="Genomic_DNA"/>
</dbReference>
<evidence type="ECO:0000313" key="3">
    <source>
        <dbReference type="Proteomes" id="UP000233748"/>
    </source>
</evidence>
<proteinExistence type="predicted"/>
<reference evidence="2 3" key="1">
    <citation type="submission" date="2017-11" db="EMBL/GenBank/DDBJ databases">
        <title>Xanthomonas prunicola sp. nov., a novel pathogen that affects nectarine (Prunus persica var. nectarine) trees.</title>
        <authorList>
            <person name="Lopez M."/>
            <person name="Lopez-Soriano P."/>
            <person name="Garita-Cambronero J."/>
            <person name="Beltran C."/>
            <person name="Taghouti G."/>
            <person name="Portier P."/>
            <person name="Cubero J."/>
            <person name="Fischer-Le Saux M."/>
            <person name="Marco-Noales E."/>
        </authorList>
    </citation>
    <scope>NUCLEOTIDE SEQUENCE [LARGE SCALE GENOMIC DNA]</scope>
    <source>
        <strain evidence="2 3">CFBP8354</strain>
    </source>
</reference>
<organism evidence="2 3">
    <name type="scientific">Xanthomonas prunicola</name>
    <dbReference type="NCBI Taxonomy" id="2053930"/>
    <lineage>
        <taxon>Bacteria</taxon>
        <taxon>Pseudomonadati</taxon>
        <taxon>Pseudomonadota</taxon>
        <taxon>Gammaproteobacteria</taxon>
        <taxon>Lysobacterales</taxon>
        <taxon>Lysobacteraceae</taxon>
        <taxon>Xanthomonas</taxon>
    </lineage>
</organism>
<name>A0ABX4RHY5_9XANT</name>
<comment type="caution">
    <text evidence="2">The sequence shown here is derived from an EMBL/GenBank/DDBJ whole genome shotgun (WGS) entry which is preliminary data.</text>
</comment>
<accession>A0ABX4RHY5</accession>
<protein>
    <submittedName>
        <fullName evidence="2">Uncharacterized protein</fullName>
    </submittedName>
</protein>
<keyword evidence="3" id="KW-1185">Reference proteome</keyword>
<evidence type="ECO:0000313" key="2">
    <source>
        <dbReference type="EMBL" id="PKV16117.1"/>
    </source>
</evidence>
<dbReference type="Proteomes" id="UP000233748">
    <property type="component" value="Unassembled WGS sequence"/>
</dbReference>